<protein>
    <submittedName>
        <fullName evidence="3">Uncharacterized protein</fullName>
    </submittedName>
</protein>
<evidence type="ECO:0000313" key="3">
    <source>
        <dbReference type="EMBL" id="CAJ0581895.1"/>
    </source>
</evidence>
<proteinExistence type="predicted"/>
<accession>A0AA36D6R4</accession>
<gene>
    <name evidence="3" type="ORF">MSPICULIGERA_LOCUS20044</name>
</gene>
<feature type="non-terminal residue" evidence="3">
    <location>
        <position position="1"/>
    </location>
</feature>
<dbReference type="AlphaFoldDB" id="A0AA36D6R4"/>
<comment type="caution">
    <text evidence="3">The sequence shown here is derived from an EMBL/GenBank/DDBJ whole genome shotgun (WGS) entry which is preliminary data.</text>
</comment>
<evidence type="ECO:0000313" key="4">
    <source>
        <dbReference type="Proteomes" id="UP001177023"/>
    </source>
</evidence>
<dbReference type="Proteomes" id="UP001177023">
    <property type="component" value="Unassembled WGS sequence"/>
</dbReference>
<name>A0AA36D6R4_9BILA</name>
<feature type="chain" id="PRO_5041309505" evidence="2">
    <location>
        <begin position="19"/>
        <end position="149"/>
    </location>
</feature>
<organism evidence="3 4">
    <name type="scientific">Mesorhabditis spiculigera</name>
    <dbReference type="NCBI Taxonomy" id="96644"/>
    <lineage>
        <taxon>Eukaryota</taxon>
        <taxon>Metazoa</taxon>
        <taxon>Ecdysozoa</taxon>
        <taxon>Nematoda</taxon>
        <taxon>Chromadorea</taxon>
        <taxon>Rhabditida</taxon>
        <taxon>Rhabditina</taxon>
        <taxon>Rhabditomorpha</taxon>
        <taxon>Rhabditoidea</taxon>
        <taxon>Rhabditidae</taxon>
        <taxon>Mesorhabditinae</taxon>
        <taxon>Mesorhabditis</taxon>
    </lineage>
</organism>
<keyword evidence="2" id="KW-0732">Signal</keyword>
<dbReference type="EMBL" id="CATQJA010002664">
    <property type="protein sequence ID" value="CAJ0581895.1"/>
    <property type="molecule type" value="Genomic_DNA"/>
</dbReference>
<sequence>MMHLEAGLLLCLLAGVMAVEDSANPAVPENVFPDYEQPERTSDSSLGEVSESDREKRVVRNPYSWMAQRDRGTRDRRAIRNPYSWMAQRKDDEPLNARYNMARYNAKRAMGSLRGSLRNFYVPRNPYSWQYTNKRGIIRNPYSWQKGKH</sequence>
<feature type="signal peptide" evidence="2">
    <location>
        <begin position="1"/>
        <end position="18"/>
    </location>
</feature>
<feature type="region of interest" description="Disordered" evidence="1">
    <location>
        <begin position="29"/>
        <end position="55"/>
    </location>
</feature>
<reference evidence="3" key="1">
    <citation type="submission" date="2023-06" db="EMBL/GenBank/DDBJ databases">
        <authorList>
            <person name="Delattre M."/>
        </authorList>
    </citation>
    <scope>NUCLEOTIDE SEQUENCE</scope>
    <source>
        <strain evidence="3">AF72</strain>
    </source>
</reference>
<evidence type="ECO:0000256" key="2">
    <source>
        <dbReference type="SAM" id="SignalP"/>
    </source>
</evidence>
<evidence type="ECO:0000256" key="1">
    <source>
        <dbReference type="SAM" id="MobiDB-lite"/>
    </source>
</evidence>
<keyword evidence="4" id="KW-1185">Reference proteome</keyword>